<feature type="domain" description="Isochorismatase-like" evidence="1">
    <location>
        <begin position="9"/>
        <end position="156"/>
    </location>
</feature>
<dbReference type="SUPFAM" id="SSF52499">
    <property type="entry name" value="Isochorismatase-like hydrolases"/>
    <property type="match status" value="1"/>
</dbReference>
<evidence type="ECO:0000313" key="3">
    <source>
        <dbReference type="Proteomes" id="UP000002588"/>
    </source>
</evidence>
<gene>
    <name evidence="2" type="ordered locus">azo3954</name>
</gene>
<dbReference type="EMBL" id="AM406670">
    <property type="protein sequence ID" value="CAL96570.1"/>
    <property type="molecule type" value="Genomic_DNA"/>
</dbReference>
<dbReference type="InterPro" id="IPR036380">
    <property type="entry name" value="Isochorismatase-like_sf"/>
</dbReference>
<accession>A1KCL4</accession>
<dbReference type="Gene3D" id="3.40.50.850">
    <property type="entry name" value="Isochorismatase-like"/>
    <property type="match status" value="1"/>
</dbReference>
<dbReference type="STRING" id="62928.azo3954"/>
<name>A1KCL4_AZOSB</name>
<proteinExistence type="predicted"/>
<dbReference type="HOGENOM" id="CLU_066901_0_1_4"/>
<keyword evidence="3" id="KW-1185">Reference proteome</keyword>
<evidence type="ECO:0000313" key="2">
    <source>
        <dbReference type="EMBL" id="CAL96570.1"/>
    </source>
</evidence>
<reference evidence="2 3" key="1">
    <citation type="journal article" date="2006" name="Nat. Biotechnol.">
        <title>Complete genome of the mutualistic, N2-fixing grass endophyte Azoarcus sp. strain BH72.</title>
        <authorList>
            <person name="Krause A."/>
            <person name="Ramakumar A."/>
            <person name="Bartels D."/>
            <person name="Battistoni F."/>
            <person name="Bekel T."/>
            <person name="Boch J."/>
            <person name="Boehm M."/>
            <person name="Friedrich F."/>
            <person name="Hurek T."/>
            <person name="Krause L."/>
            <person name="Linke B."/>
            <person name="McHardy A.C."/>
            <person name="Sarkar A."/>
            <person name="Schneiker S."/>
            <person name="Syed A.A."/>
            <person name="Thauer R."/>
            <person name="Vorhoelter F.-J."/>
            <person name="Weidner S."/>
            <person name="Puehler A."/>
            <person name="Reinhold-Hurek B."/>
            <person name="Kaiser O."/>
            <person name="Goesmann A."/>
        </authorList>
    </citation>
    <scope>NUCLEOTIDE SEQUENCE [LARGE SCALE GENOMIC DNA]</scope>
    <source>
        <strain evidence="2 3">BH72</strain>
    </source>
</reference>
<evidence type="ECO:0000259" key="1">
    <source>
        <dbReference type="Pfam" id="PF00857"/>
    </source>
</evidence>
<dbReference type="KEGG" id="aoa:dqs_4097"/>
<dbReference type="PANTHER" id="PTHR14119:SF3">
    <property type="entry name" value="ISOCHORISMATASE DOMAIN-CONTAINING PROTEIN 2"/>
    <property type="match status" value="1"/>
</dbReference>
<dbReference type="CDD" id="cd01012">
    <property type="entry name" value="YcaC_related"/>
    <property type="match status" value="1"/>
</dbReference>
<dbReference type="OrthoDB" id="9796958at2"/>
<dbReference type="InterPro" id="IPR050993">
    <property type="entry name" value="Isochorismatase_domain"/>
</dbReference>
<dbReference type="Proteomes" id="UP000002588">
    <property type="component" value="Chromosome"/>
</dbReference>
<dbReference type="PANTHER" id="PTHR14119">
    <property type="entry name" value="HYDROLASE"/>
    <property type="match status" value="1"/>
</dbReference>
<dbReference type="Pfam" id="PF00857">
    <property type="entry name" value="Isochorismatase"/>
    <property type="match status" value="1"/>
</dbReference>
<protein>
    <submittedName>
        <fullName evidence="2">Isochorismatase family protein</fullName>
    </submittedName>
</protein>
<organism evidence="2 3">
    <name type="scientific">Azoarcus sp. (strain BH72)</name>
    <dbReference type="NCBI Taxonomy" id="418699"/>
    <lineage>
        <taxon>Bacteria</taxon>
        <taxon>Pseudomonadati</taxon>
        <taxon>Pseudomonadota</taxon>
        <taxon>Betaproteobacteria</taxon>
        <taxon>Rhodocyclales</taxon>
        <taxon>Zoogloeaceae</taxon>
        <taxon>Azoarcus</taxon>
    </lineage>
</organism>
<dbReference type="AlphaFoldDB" id="A1KCL4"/>
<dbReference type="eggNOG" id="COG1335">
    <property type="taxonomic scope" value="Bacteria"/>
</dbReference>
<dbReference type="KEGG" id="azo:azo3954"/>
<dbReference type="InterPro" id="IPR000868">
    <property type="entry name" value="Isochorismatase-like_dom"/>
</dbReference>
<sequence length="180" mass="20056">MRMKASASIVLAVDLQSRLLPVIDGGDAVLGHAVWMVELARSLGVPVLATEQYPQGLGPTVPALRARLGDAPVLEKIHFSALADDSWRQQPETARPQWIVIGTEAHVCVQQTVFDLLAAGREVFIVEEAVGSRTPRDKALALERMRQHGAEIVSREMVAFEWLERADDPRFREVLKRFIR</sequence>